<gene>
    <name evidence="2" type="ORF">CUD01_29690</name>
</gene>
<protein>
    <recommendedName>
        <fullName evidence="4">DUF4386 domain-containing protein</fullName>
    </recommendedName>
</protein>
<evidence type="ECO:0000313" key="3">
    <source>
        <dbReference type="Proteomes" id="UP000315842"/>
    </source>
</evidence>
<evidence type="ECO:0008006" key="4">
    <source>
        <dbReference type="Google" id="ProtNLM"/>
    </source>
</evidence>
<dbReference type="InterPro" id="IPR025495">
    <property type="entry name" value="DUF4386"/>
</dbReference>
<sequence length="214" mass="22017">MTHARTYARTAGALYLSTHVTSVLAVVAYDSGALRLGVLLEVLLALGCLGTGVLLLVLLRPYGEARAVTFALLRTLEAAVIAAGTLPMLALAWRDAGTGPMAAALTDLHTAAFLVGQGLVIAVNTVVLGWLLLDARVVPRALGMLGVGGGVLVLVGNLAQLFDVIPLGGTVAGLCAVPVFAFEIWWAVLLLTRGLRAPAAPDVPADVPDRVAAR</sequence>
<reference evidence="2 3" key="1">
    <citation type="submission" date="2019-06" db="EMBL/GenBank/DDBJ databases">
        <title>Whole genome shotgun sequence of Cellulomonas uda NBRC 3747.</title>
        <authorList>
            <person name="Hosoyama A."/>
            <person name="Uohara A."/>
            <person name="Ohji S."/>
            <person name="Ichikawa N."/>
        </authorList>
    </citation>
    <scope>NUCLEOTIDE SEQUENCE [LARGE SCALE GENOMIC DNA]</scope>
    <source>
        <strain evidence="2 3">NBRC 3747</strain>
    </source>
</reference>
<evidence type="ECO:0000256" key="1">
    <source>
        <dbReference type="SAM" id="Phobius"/>
    </source>
</evidence>
<keyword evidence="1" id="KW-0472">Membrane</keyword>
<feature type="transmembrane region" description="Helical" evidence="1">
    <location>
        <begin position="35"/>
        <end position="59"/>
    </location>
</feature>
<evidence type="ECO:0000313" key="2">
    <source>
        <dbReference type="EMBL" id="GEA82525.1"/>
    </source>
</evidence>
<keyword evidence="1" id="KW-1133">Transmembrane helix</keyword>
<dbReference type="RefSeq" id="WP_141322297.1">
    <property type="nucleotide sequence ID" value="NZ_BJLP01000066.1"/>
</dbReference>
<dbReference type="EMBL" id="BJLP01000066">
    <property type="protein sequence ID" value="GEA82525.1"/>
    <property type="molecule type" value="Genomic_DNA"/>
</dbReference>
<feature type="transmembrane region" description="Helical" evidence="1">
    <location>
        <begin position="113"/>
        <end position="133"/>
    </location>
</feature>
<dbReference type="Pfam" id="PF14329">
    <property type="entry name" value="DUF4386"/>
    <property type="match status" value="1"/>
</dbReference>
<comment type="caution">
    <text evidence="2">The sequence shown here is derived from an EMBL/GenBank/DDBJ whole genome shotgun (WGS) entry which is preliminary data.</text>
</comment>
<name>A0A4Y3KHH4_CELUD</name>
<feature type="transmembrane region" description="Helical" evidence="1">
    <location>
        <begin position="140"/>
        <end position="159"/>
    </location>
</feature>
<dbReference type="Proteomes" id="UP000315842">
    <property type="component" value="Unassembled WGS sequence"/>
</dbReference>
<dbReference type="AlphaFoldDB" id="A0A4Y3KHH4"/>
<keyword evidence="1" id="KW-0812">Transmembrane</keyword>
<accession>A0A4Y3KHH4</accession>
<proteinExistence type="predicted"/>
<feature type="transmembrane region" description="Helical" evidence="1">
    <location>
        <begin position="171"/>
        <end position="191"/>
    </location>
</feature>
<keyword evidence="3" id="KW-1185">Reference proteome</keyword>
<organism evidence="2 3">
    <name type="scientific">Cellulomonas uda</name>
    <dbReference type="NCBI Taxonomy" id="1714"/>
    <lineage>
        <taxon>Bacteria</taxon>
        <taxon>Bacillati</taxon>
        <taxon>Actinomycetota</taxon>
        <taxon>Actinomycetes</taxon>
        <taxon>Micrococcales</taxon>
        <taxon>Cellulomonadaceae</taxon>
        <taxon>Cellulomonas</taxon>
    </lineage>
</organism>
<feature type="transmembrane region" description="Helical" evidence="1">
    <location>
        <begin position="12"/>
        <end position="29"/>
    </location>
</feature>
<feature type="transmembrane region" description="Helical" evidence="1">
    <location>
        <begin position="71"/>
        <end position="93"/>
    </location>
</feature>